<feature type="signal peptide" evidence="1">
    <location>
        <begin position="1"/>
        <end position="21"/>
    </location>
</feature>
<dbReference type="SUPFAM" id="SSF51197">
    <property type="entry name" value="Clavaminate synthase-like"/>
    <property type="match status" value="1"/>
</dbReference>
<evidence type="ECO:0000313" key="2">
    <source>
        <dbReference type="EMBL" id="CAJ1400144.1"/>
    </source>
</evidence>
<organism evidence="2 3">
    <name type="scientific">Effrenium voratum</name>
    <dbReference type="NCBI Taxonomy" id="2562239"/>
    <lineage>
        <taxon>Eukaryota</taxon>
        <taxon>Sar</taxon>
        <taxon>Alveolata</taxon>
        <taxon>Dinophyceae</taxon>
        <taxon>Suessiales</taxon>
        <taxon>Symbiodiniaceae</taxon>
        <taxon>Effrenium</taxon>
    </lineage>
</organism>
<dbReference type="EMBL" id="CAUJNA010003361">
    <property type="protein sequence ID" value="CAJ1400144.1"/>
    <property type="molecule type" value="Genomic_DNA"/>
</dbReference>
<comment type="caution">
    <text evidence="2">The sequence shown here is derived from an EMBL/GenBank/DDBJ whole genome shotgun (WGS) entry which is preliminary data.</text>
</comment>
<keyword evidence="1" id="KW-0732">Signal</keyword>
<sequence>MAGRPLLLLLALSQAHKQLQCEDCTHRPDETSMLQAQQAQRQHAGHQLPHVEATIPSRLLNTKDGRLSHHSHTHAKVVDDTDYREDARVRGEQAMKQSLDERCSLKRMTLEEVHHRWAELVAAEKAKVGHLTMDKMEDLRFAFNSVLNNNQPVMVQDVPRQLGWHAAGHWGAEELSKFLGDHQWERQSFDYPDWIFGLKNYTSLSGYLKRHESSTNVFLFASEPGCDENKVLKSTVDVIRGHITPSPDFAYGPEWCQAIIAIDGIGASHGFHNHDPVWNVQVTGWKQWWLMPPHSKANWQNEFGMEWGGAPLTADGTPFEMPNGCAMVKQATPPPGTQMCVTGPGEMILLPDSWIHATCGLTEFTVGAGGWLGGPARHDHGHPDKPMEK</sequence>
<evidence type="ECO:0000313" key="3">
    <source>
        <dbReference type="Proteomes" id="UP001178507"/>
    </source>
</evidence>
<dbReference type="AlphaFoldDB" id="A0AA36NBR1"/>
<proteinExistence type="predicted"/>
<evidence type="ECO:0000256" key="1">
    <source>
        <dbReference type="SAM" id="SignalP"/>
    </source>
</evidence>
<dbReference type="Gene3D" id="2.60.120.650">
    <property type="entry name" value="Cupin"/>
    <property type="match status" value="1"/>
</dbReference>
<name>A0AA36NBR1_9DINO</name>
<gene>
    <name evidence="2" type="ORF">EVOR1521_LOCUS23556</name>
</gene>
<reference evidence="2" key="1">
    <citation type="submission" date="2023-08" db="EMBL/GenBank/DDBJ databases">
        <authorList>
            <person name="Chen Y."/>
            <person name="Shah S."/>
            <person name="Dougan E. K."/>
            <person name="Thang M."/>
            <person name="Chan C."/>
        </authorList>
    </citation>
    <scope>NUCLEOTIDE SEQUENCE</scope>
</reference>
<dbReference type="Proteomes" id="UP001178507">
    <property type="component" value="Unassembled WGS sequence"/>
</dbReference>
<feature type="chain" id="PRO_5041317853" evidence="1">
    <location>
        <begin position="22"/>
        <end position="389"/>
    </location>
</feature>
<keyword evidence="3" id="KW-1185">Reference proteome</keyword>
<accession>A0AA36NBR1</accession>
<protein>
    <submittedName>
        <fullName evidence="2">Uncharacterized protein</fullName>
    </submittedName>
</protein>